<reference evidence="1" key="2">
    <citation type="journal article" date="2015" name="Fish Shellfish Immunol.">
        <title>Early steps in the European eel (Anguilla anguilla)-Vibrio vulnificus interaction in the gills: Role of the RtxA13 toxin.</title>
        <authorList>
            <person name="Callol A."/>
            <person name="Pajuelo D."/>
            <person name="Ebbesson L."/>
            <person name="Teles M."/>
            <person name="MacKenzie S."/>
            <person name="Amaro C."/>
        </authorList>
    </citation>
    <scope>NUCLEOTIDE SEQUENCE</scope>
</reference>
<accession>A0A0E9XXK6</accession>
<organism evidence="1">
    <name type="scientific">Anguilla anguilla</name>
    <name type="common">European freshwater eel</name>
    <name type="synonym">Muraena anguilla</name>
    <dbReference type="NCBI Taxonomy" id="7936"/>
    <lineage>
        <taxon>Eukaryota</taxon>
        <taxon>Metazoa</taxon>
        <taxon>Chordata</taxon>
        <taxon>Craniata</taxon>
        <taxon>Vertebrata</taxon>
        <taxon>Euteleostomi</taxon>
        <taxon>Actinopterygii</taxon>
        <taxon>Neopterygii</taxon>
        <taxon>Teleostei</taxon>
        <taxon>Anguilliformes</taxon>
        <taxon>Anguillidae</taxon>
        <taxon>Anguilla</taxon>
    </lineage>
</organism>
<protein>
    <submittedName>
        <fullName evidence="1">Uncharacterized protein</fullName>
    </submittedName>
</protein>
<name>A0A0E9XXK6_ANGAN</name>
<evidence type="ECO:0000313" key="1">
    <source>
        <dbReference type="EMBL" id="JAI06419.1"/>
    </source>
</evidence>
<dbReference type="AlphaFoldDB" id="A0A0E9XXK6"/>
<reference evidence="1" key="1">
    <citation type="submission" date="2014-11" db="EMBL/GenBank/DDBJ databases">
        <authorList>
            <person name="Amaro Gonzalez C."/>
        </authorList>
    </citation>
    <scope>NUCLEOTIDE SEQUENCE</scope>
</reference>
<dbReference type="EMBL" id="GBXM01002159">
    <property type="protein sequence ID" value="JAI06419.1"/>
    <property type="molecule type" value="Transcribed_RNA"/>
</dbReference>
<sequence length="66" mass="7829">MTLGGLSLDSYSHFQFFQHSRLSNVFPVRWNFTSALKLISKFLLQFIPEGTHKPLPVDFFRRIWLD</sequence>
<proteinExistence type="predicted"/>